<dbReference type="RefSeq" id="WP_161702988.1">
    <property type="nucleotide sequence ID" value="NZ_JAAAHS010000309.1"/>
</dbReference>
<feature type="chain" id="PRO_5037500700" description="Secreted protein" evidence="2">
    <location>
        <begin position="31"/>
        <end position="131"/>
    </location>
</feature>
<evidence type="ECO:0008006" key="5">
    <source>
        <dbReference type="Google" id="ProtNLM"/>
    </source>
</evidence>
<reference evidence="3" key="1">
    <citation type="submission" date="2020-01" db="EMBL/GenBank/DDBJ databases">
        <title>Whole-genome analyses of novel actinobacteria.</title>
        <authorList>
            <person name="Sahin N."/>
        </authorList>
    </citation>
    <scope>NUCLEOTIDE SEQUENCE</scope>
    <source>
        <strain evidence="3">YC537</strain>
    </source>
</reference>
<proteinExistence type="predicted"/>
<evidence type="ECO:0000313" key="4">
    <source>
        <dbReference type="Proteomes" id="UP000598297"/>
    </source>
</evidence>
<feature type="signal peptide" evidence="2">
    <location>
        <begin position="1"/>
        <end position="30"/>
    </location>
</feature>
<accession>A0A964UYQ5</accession>
<evidence type="ECO:0000256" key="1">
    <source>
        <dbReference type="SAM" id="MobiDB-lite"/>
    </source>
</evidence>
<dbReference type="AlphaFoldDB" id="A0A964UYQ5"/>
<keyword evidence="4" id="KW-1185">Reference proteome</keyword>
<comment type="caution">
    <text evidence="3">The sequence shown here is derived from an EMBL/GenBank/DDBJ whole genome shotgun (WGS) entry which is preliminary data.</text>
</comment>
<gene>
    <name evidence="3" type="ORF">GUY60_28710</name>
</gene>
<organism evidence="3 4">
    <name type="scientific">Streptomyces boluensis</name>
    <dbReference type="NCBI Taxonomy" id="1775135"/>
    <lineage>
        <taxon>Bacteria</taxon>
        <taxon>Bacillati</taxon>
        <taxon>Actinomycetota</taxon>
        <taxon>Actinomycetes</taxon>
        <taxon>Kitasatosporales</taxon>
        <taxon>Streptomycetaceae</taxon>
        <taxon>Streptomyces</taxon>
    </lineage>
</organism>
<name>A0A964UYQ5_9ACTN</name>
<sequence length="131" mass="13504">MASRRRRTARITLATAAVALVAPLAIGCSAVDTALDCVRTADAIAQSASDLQQAVESAADNPLEAEKALDKIDKNLGEIGDKTDNADVGKAVDDLTKSVDEVRKAIKNGDPTPDVSGVTDATGELTKACKP</sequence>
<evidence type="ECO:0000313" key="3">
    <source>
        <dbReference type="EMBL" id="NBE55337.1"/>
    </source>
</evidence>
<keyword evidence="2" id="KW-0732">Signal</keyword>
<dbReference type="OrthoDB" id="3870331at2"/>
<dbReference type="Proteomes" id="UP000598297">
    <property type="component" value="Unassembled WGS sequence"/>
</dbReference>
<dbReference type="PROSITE" id="PS51257">
    <property type="entry name" value="PROKAR_LIPOPROTEIN"/>
    <property type="match status" value="1"/>
</dbReference>
<dbReference type="EMBL" id="JAAAHS010000309">
    <property type="protein sequence ID" value="NBE55337.1"/>
    <property type="molecule type" value="Genomic_DNA"/>
</dbReference>
<evidence type="ECO:0000256" key="2">
    <source>
        <dbReference type="SAM" id="SignalP"/>
    </source>
</evidence>
<protein>
    <recommendedName>
        <fullName evidence="5">Secreted protein</fullName>
    </recommendedName>
</protein>
<feature type="region of interest" description="Disordered" evidence="1">
    <location>
        <begin position="106"/>
        <end position="131"/>
    </location>
</feature>